<dbReference type="Proteomes" id="UP001054252">
    <property type="component" value="Unassembled WGS sequence"/>
</dbReference>
<dbReference type="AlphaFoldDB" id="A0AAV5IGN4"/>
<organism evidence="1 2">
    <name type="scientific">Rubroshorea leprosula</name>
    <dbReference type="NCBI Taxonomy" id="152421"/>
    <lineage>
        <taxon>Eukaryota</taxon>
        <taxon>Viridiplantae</taxon>
        <taxon>Streptophyta</taxon>
        <taxon>Embryophyta</taxon>
        <taxon>Tracheophyta</taxon>
        <taxon>Spermatophyta</taxon>
        <taxon>Magnoliopsida</taxon>
        <taxon>eudicotyledons</taxon>
        <taxon>Gunneridae</taxon>
        <taxon>Pentapetalae</taxon>
        <taxon>rosids</taxon>
        <taxon>malvids</taxon>
        <taxon>Malvales</taxon>
        <taxon>Dipterocarpaceae</taxon>
        <taxon>Rubroshorea</taxon>
    </lineage>
</organism>
<dbReference type="EMBL" id="BPVZ01000010">
    <property type="protein sequence ID" value="GKU96839.1"/>
    <property type="molecule type" value="Genomic_DNA"/>
</dbReference>
<proteinExistence type="predicted"/>
<reference evidence="1 2" key="1">
    <citation type="journal article" date="2021" name="Commun. Biol.">
        <title>The genome of Shorea leprosula (Dipterocarpaceae) highlights the ecological relevance of drought in aseasonal tropical rainforests.</title>
        <authorList>
            <person name="Ng K.K.S."/>
            <person name="Kobayashi M.J."/>
            <person name="Fawcett J.A."/>
            <person name="Hatakeyama M."/>
            <person name="Paape T."/>
            <person name="Ng C.H."/>
            <person name="Ang C.C."/>
            <person name="Tnah L.H."/>
            <person name="Lee C.T."/>
            <person name="Nishiyama T."/>
            <person name="Sese J."/>
            <person name="O'Brien M.J."/>
            <person name="Copetti D."/>
            <person name="Mohd Noor M.I."/>
            <person name="Ong R.C."/>
            <person name="Putra M."/>
            <person name="Sireger I.Z."/>
            <person name="Indrioko S."/>
            <person name="Kosugi Y."/>
            <person name="Izuno A."/>
            <person name="Isagi Y."/>
            <person name="Lee S.L."/>
            <person name="Shimizu K.K."/>
        </authorList>
    </citation>
    <scope>NUCLEOTIDE SEQUENCE [LARGE SCALE GENOMIC DNA]</scope>
    <source>
        <strain evidence="1">214</strain>
    </source>
</reference>
<dbReference type="PANTHER" id="PTHR34576">
    <property type="entry name" value="MEMBRANE-ASSOCIATED KINASE REGULATOR 6-RELATED"/>
    <property type="match status" value="1"/>
</dbReference>
<dbReference type="PANTHER" id="PTHR34576:SF14">
    <property type="entry name" value="MEMBRANE-ASSOCIATED KINASE REGULATOR 6"/>
    <property type="match status" value="1"/>
</dbReference>
<evidence type="ECO:0000313" key="1">
    <source>
        <dbReference type="EMBL" id="GKU96839.1"/>
    </source>
</evidence>
<accession>A0AAV5IGN4</accession>
<keyword evidence="2" id="KW-1185">Reference proteome</keyword>
<gene>
    <name evidence="1" type="ORF">SLEP1_g10030</name>
</gene>
<name>A0AAV5IGN4_9ROSI</name>
<evidence type="ECO:0008006" key="3">
    <source>
        <dbReference type="Google" id="ProtNLM"/>
    </source>
</evidence>
<dbReference type="InterPro" id="IPR044699">
    <property type="entry name" value="MAKR6"/>
</dbReference>
<sequence length="234" mass="26441">METLQPLAIESFSESWLSNHRPSFSGLDEQPRASTDGSHEGTYMELDYKKVKSNRFLTESQNFNFNIPIIPSSTALASADELFSNGLIRPVFVDPSKKQSCNTSDFISAIHNSSFSLRTLIPTRAVHHGFLRRWRKSTGQLLRNLFGCLRPFCHEAGCSRKSIRVDDIDRRVQQVRSWSPSPQASPQPSTVCSADDRCDLESLIYEAVLHCKRSIKDGRRIVGESGELLQMHHC</sequence>
<evidence type="ECO:0000313" key="2">
    <source>
        <dbReference type="Proteomes" id="UP001054252"/>
    </source>
</evidence>
<protein>
    <recommendedName>
        <fullName evidence="3">Membrane-associated kinase regulator 6</fullName>
    </recommendedName>
</protein>
<comment type="caution">
    <text evidence="1">The sequence shown here is derived from an EMBL/GenBank/DDBJ whole genome shotgun (WGS) entry which is preliminary data.</text>
</comment>